<keyword evidence="7" id="KW-1185">Reference proteome</keyword>
<proteinExistence type="predicted"/>
<dbReference type="HOGENOM" id="CLU_701790_0_0_9"/>
<feature type="compositionally biased region" description="Low complexity" evidence="3">
    <location>
        <begin position="293"/>
        <end position="303"/>
    </location>
</feature>
<dbReference type="GO" id="GO:0009523">
    <property type="term" value="C:photosystem II"/>
    <property type="evidence" value="ECO:0007669"/>
    <property type="project" value="UniProtKB-KW"/>
</dbReference>
<dbReference type="Pfam" id="PF14870">
    <property type="entry name" value="PSII_BNR"/>
    <property type="match status" value="1"/>
</dbReference>
<dbReference type="InterPro" id="IPR028203">
    <property type="entry name" value="PSII_CF48-like_dom"/>
</dbReference>
<gene>
    <name evidence="6" type="ORF">PSTEL_00915</name>
</gene>
<dbReference type="AlphaFoldDB" id="A0A089LM30"/>
<dbReference type="KEGG" id="pste:PSTEL_00915"/>
<organism evidence="6 7">
    <name type="scientific">Paenibacillus stellifer</name>
    <dbReference type="NCBI Taxonomy" id="169760"/>
    <lineage>
        <taxon>Bacteria</taxon>
        <taxon>Bacillati</taxon>
        <taxon>Bacillota</taxon>
        <taxon>Bacilli</taxon>
        <taxon>Bacillales</taxon>
        <taxon>Paenibacillaceae</taxon>
        <taxon>Paenibacillus</taxon>
    </lineage>
</organism>
<feature type="signal peptide" evidence="4">
    <location>
        <begin position="1"/>
        <end position="27"/>
    </location>
</feature>
<dbReference type="EMBL" id="CP009286">
    <property type="protein sequence ID" value="AIQ61902.1"/>
    <property type="molecule type" value="Genomic_DNA"/>
</dbReference>
<sequence length="390" mass="40931">MNKMNVRKMNMLLAAALAILLAFPGWGFGASAVEAAPASSGGAGDHGLLKSLQEKELKTGSGPLAFNDIEFLSATTGRAAGNGFLIGTSDAGLTFQTIYEGQWSFSDIEFPDNVYGWALASLEQGETGRYLIATTDGGSHWKRLSDHPVTFSRVDFSDRLHGFAYDWAFVYYTSDGGKTWSKLTTPANTRGAYFASRSTGWAVTVAAGDGYRIMKTTDGGKSWKTELKSSFEDPGYAEVYASGSQVWTVLYGGFGMSQTAYSLYASGDSGASWRRVIAQSTAGGGPAPGSGKSGLPKGPVSGKPGNMQLAGGGAFLLGYSPAGEKVGVGRSYDAGKTWSNLPGIPGYDGKISFTGAKNGWLAARGPEGSSLYMTQDGGATWKVKFTFAAK</sequence>
<keyword evidence="1" id="KW-0602">Photosynthesis</keyword>
<evidence type="ECO:0000313" key="6">
    <source>
        <dbReference type="EMBL" id="AIQ61902.1"/>
    </source>
</evidence>
<evidence type="ECO:0000313" key="7">
    <source>
        <dbReference type="Proteomes" id="UP000029507"/>
    </source>
</evidence>
<dbReference type="PANTHER" id="PTHR47199:SF2">
    <property type="entry name" value="PHOTOSYSTEM II STABILITY_ASSEMBLY FACTOR HCF136, CHLOROPLASTIC"/>
    <property type="match status" value="1"/>
</dbReference>
<dbReference type="STRING" id="169760.PSTEL_00915"/>
<protein>
    <recommendedName>
        <fullName evidence="5">Photosynthesis system II assembly factor Ycf48/Hcf136-like domain-containing protein</fullName>
    </recommendedName>
</protein>
<keyword evidence="2" id="KW-0604">Photosystem II</keyword>
<dbReference type="Proteomes" id="UP000029507">
    <property type="component" value="Chromosome"/>
</dbReference>
<evidence type="ECO:0000256" key="1">
    <source>
        <dbReference type="ARBA" id="ARBA00022531"/>
    </source>
</evidence>
<dbReference type="RefSeq" id="WP_038692951.1">
    <property type="nucleotide sequence ID" value="NZ_CP009286.1"/>
</dbReference>
<dbReference type="SUPFAM" id="SSF110296">
    <property type="entry name" value="Oligoxyloglucan reducing end-specific cellobiohydrolase"/>
    <property type="match status" value="2"/>
</dbReference>
<reference evidence="6 7" key="1">
    <citation type="submission" date="2014-08" db="EMBL/GenBank/DDBJ databases">
        <title>Comparative genomics of the Paenibacillus odorifer group.</title>
        <authorList>
            <person name="den Bakker H.C."/>
            <person name="Tsai Y.-C."/>
            <person name="Martin N."/>
            <person name="Korlach J."/>
            <person name="Wiedmann M."/>
        </authorList>
    </citation>
    <scope>NUCLEOTIDE SEQUENCE [LARGE SCALE GENOMIC DNA]</scope>
    <source>
        <strain evidence="6 7">DSM 14472</strain>
    </source>
</reference>
<feature type="domain" description="Photosynthesis system II assembly factor Ycf48/Hcf136-like" evidence="5">
    <location>
        <begin position="105"/>
        <end position="230"/>
    </location>
</feature>
<dbReference type="PANTHER" id="PTHR47199">
    <property type="entry name" value="PHOTOSYSTEM II STABILITY/ASSEMBLY FACTOR HCF136, CHLOROPLASTIC"/>
    <property type="match status" value="1"/>
</dbReference>
<feature type="compositionally biased region" description="Gly residues" evidence="3">
    <location>
        <begin position="282"/>
        <end position="292"/>
    </location>
</feature>
<dbReference type="OrthoDB" id="2661955at2"/>
<evidence type="ECO:0000259" key="5">
    <source>
        <dbReference type="Pfam" id="PF14870"/>
    </source>
</evidence>
<evidence type="ECO:0000256" key="2">
    <source>
        <dbReference type="ARBA" id="ARBA00023276"/>
    </source>
</evidence>
<evidence type="ECO:0000256" key="4">
    <source>
        <dbReference type="SAM" id="SignalP"/>
    </source>
</evidence>
<keyword evidence="4" id="KW-0732">Signal</keyword>
<feature type="region of interest" description="Disordered" evidence="3">
    <location>
        <begin position="280"/>
        <end position="303"/>
    </location>
</feature>
<dbReference type="InterPro" id="IPR015943">
    <property type="entry name" value="WD40/YVTN_repeat-like_dom_sf"/>
</dbReference>
<feature type="chain" id="PRO_5038507258" description="Photosynthesis system II assembly factor Ycf48/Hcf136-like domain-containing protein" evidence="4">
    <location>
        <begin position="28"/>
        <end position="390"/>
    </location>
</feature>
<name>A0A089LM30_9BACL</name>
<dbReference type="CDD" id="cd15482">
    <property type="entry name" value="Sialidase_non-viral"/>
    <property type="match status" value="1"/>
</dbReference>
<dbReference type="GO" id="GO:0015979">
    <property type="term" value="P:photosynthesis"/>
    <property type="evidence" value="ECO:0007669"/>
    <property type="project" value="UniProtKB-KW"/>
</dbReference>
<evidence type="ECO:0000256" key="3">
    <source>
        <dbReference type="SAM" id="MobiDB-lite"/>
    </source>
</evidence>
<dbReference type="Gene3D" id="2.130.10.10">
    <property type="entry name" value="YVTN repeat-like/Quinoprotein amine dehydrogenase"/>
    <property type="match status" value="2"/>
</dbReference>
<accession>A0A089LM30</accession>